<dbReference type="Proteomes" id="UP000030428">
    <property type="component" value="Unassembled WGS sequence"/>
</dbReference>
<gene>
    <name evidence="1" type="ORF">PN36_09455</name>
</gene>
<dbReference type="Gene3D" id="1.20.120.330">
    <property type="entry name" value="Nucleotidyltransferases domain 2"/>
    <property type="match status" value="1"/>
</dbReference>
<reference evidence="1 2" key="1">
    <citation type="journal article" date="2016" name="Front. Microbiol.">
        <title>Single-Cell (Meta-)Genomics of a Dimorphic Candidatus Thiomargarita nelsonii Reveals Genomic Plasticity.</title>
        <authorList>
            <person name="Flood B.E."/>
            <person name="Fliss P."/>
            <person name="Jones D.S."/>
            <person name="Dick G.J."/>
            <person name="Jain S."/>
            <person name="Kaster A.K."/>
            <person name="Winkel M."/>
            <person name="Mussmann M."/>
            <person name="Bailey J."/>
        </authorList>
    </citation>
    <scope>NUCLEOTIDE SEQUENCE [LARGE SCALE GENOMIC DNA]</scope>
    <source>
        <strain evidence="1">Hydrate Ridge</strain>
    </source>
</reference>
<dbReference type="InterPro" id="IPR010235">
    <property type="entry name" value="HepT"/>
</dbReference>
<organism evidence="1 2">
    <name type="scientific">Candidatus Thiomargarita nelsonii</name>
    <dbReference type="NCBI Taxonomy" id="1003181"/>
    <lineage>
        <taxon>Bacteria</taxon>
        <taxon>Pseudomonadati</taxon>
        <taxon>Pseudomonadota</taxon>
        <taxon>Gammaproteobacteria</taxon>
        <taxon>Thiotrichales</taxon>
        <taxon>Thiotrichaceae</taxon>
        <taxon>Thiomargarita</taxon>
    </lineage>
</organism>
<sequence>MELKVFKQALEGFDYLANVDYKALQGVLDLRLIDGLENGLVQKIEIVTDQSWKLIKAFLLKHEGVDTKTPKQAIKAYYNAGYLNEDDYLFWIQAVNDRNTLSHRYDEEGYQQVLGRMSDYANFFKRLVKAVEEKLEESK</sequence>
<evidence type="ECO:0000313" key="1">
    <source>
        <dbReference type="EMBL" id="TGO03292.1"/>
    </source>
</evidence>
<evidence type="ECO:0008006" key="3">
    <source>
        <dbReference type="Google" id="ProtNLM"/>
    </source>
</evidence>
<dbReference type="AlphaFoldDB" id="A0A4E0R3S8"/>
<evidence type="ECO:0000313" key="2">
    <source>
        <dbReference type="Proteomes" id="UP000030428"/>
    </source>
</evidence>
<dbReference type="NCBIfam" id="TIGR01987">
    <property type="entry name" value="HI0074"/>
    <property type="match status" value="1"/>
</dbReference>
<dbReference type="SUPFAM" id="SSF81593">
    <property type="entry name" value="Nucleotidyltransferase substrate binding subunit/domain"/>
    <property type="match status" value="1"/>
</dbReference>
<name>A0A4E0R3S8_9GAMM</name>
<dbReference type="Pfam" id="PF08780">
    <property type="entry name" value="NTase_sub_bind"/>
    <property type="match status" value="1"/>
</dbReference>
<dbReference type="EMBL" id="JSZA02000028">
    <property type="protein sequence ID" value="TGO03292.1"/>
    <property type="molecule type" value="Genomic_DNA"/>
</dbReference>
<keyword evidence="2" id="KW-1185">Reference proteome</keyword>
<comment type="caution">
    <text evidence="1">The sequence shown here is derived from an EMBL/GenBank/DDBJ whole genome shotgun (WGS) entry which is preliminary data.</text>
</comment>
<protein>
    <recommendedName>
        <fullName evidence="3">Nucleotidyltransferase</fullName>
    </recommendedName>
</protein>
<accession>A0A4E0R3S8</accession>
<proteinExistence type="predicted"/>